<organism evidence="1 2">
    <name type="scientific">Parvibaculum lavamentivorans (strain DS-1 / DSM 13023 / NCIMB 13966)</name>
    <dbReference type="NCBI Taxonomy" id="402881"/>
    <lineage>
        <taxon>Bacteria</taxon>
        <taxon>Pseudomonadati</taxon>
        <taxon>Pseudomonadota</taxon>
        <taxon>Alphaproteobacteria</taxon>
        <taxon>Hyphomicrobiales</taxon>
        <taxon>Parvibaculaceae</taxon>
        <taxon>Parvibaculum</taxon>
    </lineage>
</organism>
<keyword evidence="2" id="KW-1185">Reference proteome</keyword>
<dbReference type="AlphaFoldDB" id="A7HTK8"/>
<dbReference type="KEGG" id="pla:Plav_1622"/>
<dbReference type="Pfam" id="PF11583">
    <property type="entry name" value="AurF"/>
    <property type="match status" value="1"/>
</dbReference>
<dbReference type="eggNOG" id="COG0208">
    <property type="taxonomic scope" value="Bacteria"/>
</dbReference>
<dbReference type="GO" id="GO:0016491">
    <property type="term" value="F:oxidoreductase activity"/>
    <property type="evidence" value="ECO:0007669"/>
    <property type="project" value="InterPro"/>
</dbReference>
<dbReference type="HOGENOM" id="CLU_057296_0_0_5"/>
<evidence type="ECO:0000313" key="2">
    <source>
        <dbReference type="Proteomes" id="UP000006377"/>
    </source>
</evidence>
<dbReference type="STRING" id="402881.Plav_1622"/>
<evidence type="ECO:0000313" key="1">
    <source>
        <dbReference type="EMBL" id="ABS63241.1"/>
    </source>
</evidence>
<dbReference type="InterPro" id="IPR012348">
    <property type="entry name" value="RNR-like"/>
</dbReference>
<reference evidence="1 2" key="1">
    <citation type="journal article" date="2011" name="Stand. Genomic Sci.">
        <title>Complete genome sequence of Parvibaculum lavamentivorans type strain (DS-1(T)).</title>
        <authorList>
            <person name="Schleheck D."/>
            <person name="Weiss M."/>
            <person name="Pitluck S."/>
            <person name="Bruce D."/>
            <person name="Land M.L."/>
            <person name="Han S."/>
            <person name="Saunders E."/>
            <person name="Tapia R."/>
            <person name="Detter C."/>
            <person name="Brettin T."/>
            <person name="Han J."/>
            <person name="Woyke T."/>
            <person name="Goodwin L."/>
            <person name="Pennacchio L."/>
            <person name="Nolan M."/>
            <person name="Cook A.M."/>
            <person name="Kjelleberg S."/>
            <person name="Thomas T."/>
        </authorList>
    </citation>
    <scope>NUCLEOTIDE SEQUENCE [LARGE SCALE GENOMIC DNA]</scope>
    <source>
        <strain evidence="2">DS-1 / DSM 13023 / NCIMB 13966</strain>
    </source>
</reference>
<dbReference type="Proteomes" id="UP000006377">
    <property type="component" value="Chromosome"/>
</dbReference>
<dbReference type="Gene3D" id="1.10.620.20">
    <property type="entry name" value="Ribonucleotide Reductase, subunit A"/>
    <property type="match status" value="1"/>
</dbReference>
<proteinExistence type="predicted"/>
<dbReference type="OrthoDB" id="5500270at2"/>
<dbReference type="InterPro" id="IPR009078">
    <property type="entry name" value="Ferritin-like_SF"/>
</dbReference>
<name>A7HTK8_PARL1</name>
<sequence>MQKIKDTYALALEDSHWSVPQNFDAMFNWNYDPERNAMMGLYRKGVEMQWDANERLDWSQELDEDNPEQLPDEMLPINGMAQFEKMSRKEKANVRKHFQAWQLSQFMQGEQGALICTAKIVTQVPDMDSKFYASTQVIDEARHVESYKRLLEKFQLAYPMTKPLQDLIEQTLLDSRWDMTYLGMQVVIEGLALASFAQIRDNAQNPLAAAVNAYVMQDESRHVAFGRLALRDYYPQLTEKERDEREEFLLEASYLMRDRFDAVEVWKNLGLDPVACGEHMYNSGFMTKFRSSLFQRIVPIVKDVGLWGPRIRKGYEEMGVMDYANQDVDQMQSDDESIALEFDARRRHIESMAARANGMTATAAAD</sequence>
<protein>
    <recommendedName>
        <fullName evidence="3">p-aminobenzoate N-oxygenase AurF</fullName>
    </recommendedName>
</protein>
<dbReference type="InterPro" id="IPR025859">
    <property type="entry name" value="AurF/CmlI"/>
</dbReference>
<dbReference type="CDD" id="cd00657">
    <property type="entry name" value="Ferritin_like"/>
    <property type="match status" value="1"/>
</dbReference>
<evidence type="ECO:0008006" key="3">
    <source>
        <dbReference type="Google" id="ProtNLM"/>
    </source>
</evidence>
<dbReference type="RefSeq" id="WP_012110529.1">
    <property type="nucleotide sequence ID" value="NC_009719.1"/>
</dbReference>
<accession>A7HTK8</accession>
<gene>
    <name evidence="1" type="ordered locus">Plav_1622</name>
</gene>
<dbReference type="SUPFAM" id="SSF47240">
    <property type="entry name" value="Ferritin-like"/>
    <property type="match status" value="1"/>
</dbReference>
<dbReference type="EMBL" id="CP000774">
    <property type="protein sequence ID" value="ABS63241.1"/>
    <property type="molecule type" value="Genomic_DNA"/>
</dbReference>